<reference evidence="1 2" key="1">
    <citation type="journal article" date="2017" name="Antonie Van Leeuwenhoek">
        <title>Rhizobium rhizosphaerae sp. nov., a novel species isolated from rice rhizosphere.</title>
        <authorList>
            <person name="Zhao J.J."/>
            <person name="Zhang J."/>
            <person name="Zhang R.J."/>
            <person name="Zhang C.W."/>
            <person name="Yin H.Q."/>
            <person name="Zhang X.X."/>
        </authorList>
    </citation>
    <scope>NUCLEOTIDE SEQUENCE [LARGE SCALE GENOMIC DNA]</scope>
    <source>
        <strain evidence="1 2">E3</strain>
    </source>
</reference>
<dbReference type="EMBL" id="BAEN01000076">
    <property type="protein sequence ID" value="GAC16499.1"/>
    <property type="molecule type" value="Genomic_DNA"/>
</dbReference>
<accession>K6X7B2</accession>
<evidence type="ECO:0000313" key="2">
    <source>
        <dbReference type="Proteomes" id="UP000006334"/>
    </source>
</evidence>
<dbReference type="AlphaFoldDB" id="K6X7B2"/>
<dbReference type="Proteomes" id="UP000006334">
    <property type="component" value="Unassembled WGS sequence"/>
</dbReference>
<evidence type="ECO:0000313" key="1">
    <source>
        <dbReference type="EMBL" id="GAC16499.1"/>
    </source>
</evidence>
<comment type="caution">
    <text evidence="1">The sequence shown here is derived from an EMBL/GenBank/DDBJ whole genome shotgun (WGS) entry which is preliminary data.</text>
</comment>
<keyword evidence="2" id="KW-1185">Reference proteome</keyword>
<gene>
    <name evidence="1" type="ORF">GLIP_3888</name>
</gene>
<name>K6X7B2_9ALTE</name>
<sequence>MGCCRYYPFANSYLDGFEHQKLMFLNMLTVKTKLSLDCL</sequence>
<organism evidence="1 2">
    <name type="scientific">Aliiglaciecola lipolytica E3</name>
    <dbReference type="NCBI Taxonomy" id="1127673"/>
    <lineage>
        <taxon>Bacteria</taxon>
        <taxon>Pseudomonadati</taxon>
        <taxon>Pseudomonadota</taxon>
        <taxon>Gammaproteobacteria</taxon>
        <taxon>Alteromonadales</taxon>
        <taxon>Alteromonadaceae</taxon>
        <taxon>Aliiglaciecola</taxon>
    </lineage>
</organism>
<protein>
    <submittedName>
        <fullName evidence="1">Uncharacterized protein</fullName>
    </submittedName>
</protein>
<proteinExistence type="predicted"/>